<name>A0AAF0UX21_SOLVR</name>
<evidence type="ECO:0000313" key="3">
    <source>
        <dbReference type="Proteomes" id="UP001234989"/>
    </source>
</evidence>
<keyword evidence="3" id="KW-1185">Reference proteome</keyword>
<gene>
    <name evidence="2" type="ORF">MTR67_047755</name>
</gene>
<sequence length="50" mass="5881">MCRETTKSCQKISPHERPGQNADHALFLGFFLFFMCSDFSGNHRKRFENI</sequence>
<dbReference type="Proteomes" id="UP001234989">
    <property type="component" value="Chromosome 11"/>
</dbReference>
<protein>
    <submittedName>
        <fullName evidence="2">Uncharacterized protein</fullName>
    </submittedName>
</protein>
<organism evidence="2 3">
    <name type="scientific">Solanum verrucosum</name>
    <dbReference type="NCBI Taxonomy" id="315347"/>
    <lineage>
        <taxon>Eukaryota</taxon>
        <taxon>Viridiplantae</taxon>
        <taxon>Streptophyta</taxon>
        <taxon>Embryophyta</taxon>
        <taxon>Tracheophyta</taxon>
        <taxon>Spermatophyta</taxon>
        <taxon>Magnoliopsida</taxon>
        <taxon>eudicotyledons</taxon>
        <taxon>Gunneridae</taxon>
        <taxon>Pentapetalae</taxon>
        <taxon>asterids</taxon>
        <taxon>lamiids</taxon>
        <taxon>Solanales</taxon>
        <taxon>Solanaceae</taxon>
        <taxon>Solanoideae</taxon>
        <taxon>Solaneae</taxon>
        <taxon>Solanum</taxon>
    </lineage>
</organism>
<accession>A0AAF0UX21</accession>
<reference evidence="2" key="1">
    <citation type="submission" date="2023-08" db="EMBL/GenBank/DDBJ databases">
        <title>A de novo genome assembly of Solanum verrucosum Schlechtendal, a Mexican diploid species geographically isolated from the other diploid A-genome species in potato relatives.</title>
        <authorList>
            <person name="Hosaka K."/>
        </authorList>
    </citation>
    <scope>NUCLEOTIDE SEQUENCE</scope>
    <source>
        <tissue evidence="2">Young leaves</tissue>
    </source>
</reference>
<proteinExistence type="predicted"/>
<dbReference type="AlphaFoldDB" id="A0AAF0UX21"/>
<evidence type="ECO:0000256" key="1">
    <source>
        <dbReference type="SAM" id="MobiDB-lite"/>
    </source>
</evidence>
<feature type="region of interest" description="Disordered" evidence="1">
    <location>
        <begin position="1"/>
        <end position="20"/>
    </location>
</feature>
<dbReference type="EMBL" id="CP133622">
    <property type="protein sequence ID" value="WMV54370.1"/>
    <property type="molecule type" value="Genomic_DNA"/>
</dbReference>
<evidence type="ECO:0000313" key="2">
    <source>
        <dbReference type="EMBL" id="WMV54370.1"/>
    </source>
</evidence>